<evidence type="ECO:0000259" key="2">
    <source>
        <dbReference type="Pfam" id="PF02543"/>
    </source>
</evidence>
<dbReference type="Gene3D" id="3.30.420.40">
    <property type="match status" value="1"/>
</dbReference>
<dbReference type="EMBL" id="BLPF01000001">
    <property type="protein sequence ID" value="GFJ78043.1"/>
    <property type="molecule type" value="Genomic_DNA"/>
</dbReference>
<keyword evidence="5" id="KW-1185">Reference proteome</keyword>
<reference evidence="4 5" key="2">
    <citation type="submission" date="2020-03" db="EMBL/GenBank/DDBJ databases">
        <authorList>
            <person name="Ichikawa N."/>
            <person name="Kimura A."/>
            <person name="Kitahashi Y."/>
            <person name="Uohara A."/>
        </authorList>
    </citation>
    <scope>NUCLEOTIDE SEQUENCE [LARGE SCALE GENOMIC DNA]</scope>
    <source>
        <strain evidence="4 5">NBRC 108639</strain>
    </source>
</reference>
<dbReference type="InterPro" id="IPR051338">
    <property type="entry name" value="NodU/CmcH_Carbamoyltrnsfr"/>
</dbReference>
<feature type="domain" description="Carbamoyltransferase C-terminal" evidence="3">
    <location>
        <begin position="351"/>
        <end position="513"/>
    </location>
</feature>
<evidence type="ECO:0000313" key="5">
    <source>
        <dbReference type="Proteomes" id="UP000482800"/>
    </source>
</evidence>
<evidence type="ECO:0008006" key="6">
    <source>
        <dbReference type="Google" id="ProtNLM"/>
    </source>
</evidence>
<dbReference type="Pfam" id="PF02543">
    <property type="entry name" value="Carbam_trans_N"/>
    <property type="match status" value="1"/>
</dbReference>
<evidence type="ECO:0000313" key="4">
    <source>
        <dbReference type="EMBL" id="GFJ78043.1"/>
    </source>
</evidence>
<comment type="caution">
    <text evidence="4">The sequence shown here is derived from an EMBL/GenBank/DDBJ whole genome shotgun (WGS) entry which is preliminary data.</text>
</comment>
<evidence type="ECO:0000259" key="3">
    <source>
        <dbReference type="Pfam" id="PF16861"/>
    </source>
</evidence>
<gene>
    <name evidence="4" type="ORF">Phou_022230</name>
</gene>
<dbReference type="PANTHER" id="PTHR34847:SF1">
    <property type="entry name" value="NODULATION PROTEIN U"/>
    <property type="match status" value="1"/>
</dbReference>
<dbReference type="InterPro" id="IPR031730">
    <property type="entry name" value="Carbam_trans_C"/>
</dbReference>
<dbReference type="Pfam" id="PF16861">
    <property type="entry name" value="Carbam_trans_C"/>
    <property type="match status" value="1"/>
</dbReference>
<dbReference type="Gene3D" id="3.90.870.20">
    <property type="entry name" value="Carbamoyltransferase, C-terminal domain"/>
    <property type="match status" value="1"/>
</dbReference>
<sequence length="618" mass="68006">MRLVGYWPVDRLSGWRRHGAAVADEVSGDGLVASLLASVGVDVGDVVEFWGTPGIGGDRYVDVSGDYADADLPPHSLAHVFSCALLDTDVASSMPVLAMAVDGGPDSDAVLATKDYPSSCAGAYFVEGRVSWFSVGSPARLFTAARHRFGLREGTLMALASAASCDADVGGLRDEALRELSFSGRAATLLVECERFVGRLHDAVVEAGWVPDHRFTPEEQVMSAVMKEIQRISLAVMERNIDEACDRFGIDPGVTALALAGGFALNCPTNSALMDRYGFARLLTPPCVDDSGQSLGIALGAFFRRCGTDFSFRFPGAYVGHEDVDVTAALAGFEGFIAEVRPASVADVVADLRSGAAVVWLDGRAELGPRALGHRSILADPTRLASKDELNRLKQRQWWRPVAPIIREEDHADWFENPRPSPYMLETFTVRGDREHLVPAIAHLDRSARVQTLTARQDPVLHQILTGFAEATGVPLLCNTSLNDKGEPIIDTIPQAINFCLRKNLPFAYLNQHRITFTNAARYQSTQPLPRTTKPFERDPAHITKLAEQLNPTGLDDLYLHVWLRYPLLRRKFDLTNPRNATILKKTIDTWLAKDPQLRRLFTAWIYQAHNPRTRKPR</sequence>
<dbReference type="AlphaFoldDB" id="A0A6V8JZ27"/>
<dbReference type="InterPro" id="IPR038152">
    <property type="entry name" value="Carbam_trans_C_sf"/>
</dbReference>
<name>A0A6V8JZ27_9ACTN</name>
<accession>A0A6V8JZ27</accession>
<dbReference type="GO" id="GO:0003824">
    <property type="term" value="F:catalytic activity"/>
    <property type="evidence" value="ECO:0007669"/>
    <property type="project" value="InterPro"/>
</dbReference>
<evidence type="ECO:0000256" key="1">
    <source>
        <dbReference type="ARBA" id="ARBA00006129"/>
    </source>
</evidence>
<reference evidence="4 5" key="1">
    <citation type="submission" date="2020-03" db="EMBL/GenBank/DDBJ databases">
        <title>Whole genome shotgun sequence of Phytohabitans houttuyneae NBRC 108639.</title>
        <authorList>
            <person name="Komaki H."/>
            <person name="Tamura T."/>
        </authorList>
    </citation>
    <scope>NUCLEOTIDE SEQUENCE [LARGE SCALE GENOMIC DNA]</scope>
    <source>
        <strain evidence="4 5">NBRC 108639</strain>
    </source>
</reference>
<dbReference type="PANTHER" id="PTHR34847">
    <property type="entry name" value="NODULATION PROTEIN U"/>
    <property type="match status" value="1"/>
</dbReference>
<protein>
    <recommendedName>
        <fullName evidence="6">Carbamoyltransferase</fullName>
    </recommendedName>
</protein>
<dbReference type="Proteomes" id="UP000482800">
    <property type="component" value="Unassembled WGS sequence"/>
</dbReference>
<dbReference type="InterPro" id="IPR003696">
    <property type="entry name" value="Carbtransf_dom"/>
</dbReference>
<feature type="domain" description="Carbamoyltransferase" evidence="2">
    <location>
        <begin position="73"/>
        <end position="299"/>
    </location>
</feature>
<proteinExistence type="inferred from homology"/>
<organism evidence="4 5">
    <name type="scientific">Phytohabitans houttuyneae</name>
    <dbReference type="NCBI Taxonomy" id="1076126"/>
    <lineage>
        <taxon>Bacteria</taxon>
        <taxon>Bacillati</taxon>
        <taxon>Actinomycetota</taxon>
        <taxon>Actinomycetes</taxon>
        <taxon>Micromonosporales</taxon>
        <taxon>Micromonosporaceae</taxon>
    </lineage>
</organism>
<comment type="similarity">
    <text evidence="1">Belongs to the NodU/CmcH family.</text>
</comment>